<dbReference type="EMBL" id="LUKJ01000002">
    <property type="protein sequence ID" value="KZN20522.1"/>
    <property type="molecule type" value="Genomic_DNA"/>
</dbReference>
<dbReference type="AlphaFoldDB" id="A0A161ZF63"/>
<name>A0A161ZF63_PSEFL</name>
<dbReference type="Proteomes" id="UP000076489">
    <property type="component" value="Unassembled WGS sequence"/>
</dbReference>
<proteinExistence type="predicted"/>
<evidence type="ECO:0000313" key="1">
    <source>
        <dbReference type="EMBL" id="KZN20522.1"/>
    </source>
</evidence>
<comment type="caution">
    <text evidence="1">The sequence shown here is derived from an EMBL/GenBank/DDBJ whole genome shotgun (WGS) entry which is preliminary data.</text>
</comment>
<gene>
    <name evidence="1" type="ORF">A1D17_02985</name>
</gene>
<organism evidence="1 2">
    <name type="scientific">Pseudomonas fluorescens</name>
    <dbReference type="NCBI Taxonomy" id="294"/>
    <lineage>
        <taxon>Bacteria</taxon>
        <taxon>Pseudomonadati</taxon>
        <taxon>Pseudomonadota</taxon>
        <taxon>Gammaproteobacteria</taxon>
        <taxon>Pseudomonadales</taxon>
        <taxon>Pseudomonadaceae</taxon>
        <taxon>Pseudomonas</taxon>
    </lineage>
</organism>
<sequence length="208" mass="23270">MATFNIYFNGTCIDQLENSTARKALNHIKRSYKNPEQCVAAPEDADQAEAMALSKKLHIQNEEFEQEIRDVEADTALTTAARKRSGETVVFTNKNAGPTHGIAVLTTDGKWITLLEGKTHEEAREFMRNFNGRPEHVPAKVIKTKFGIVAGFSEPHQIVQETNKAGYEKRFVNVEAAQEFIDTYGDAGYALTVADCEIVDFSYDLFTE</sequence>
<dbReference type="RefSeq" id="WP_063340569.1">
    <property type="nucleotide sequence ID" value="NZ_LUKJ01000002.1"/>
</dbReference>
<reference evidence="1 2" key="2">
    <citation type="journal article" date="2018" name="Nature">
        <title>Mutant phenotypes for thousands of bacterial genes of unknown function.</title>
        <authorList>
            <person name="Price M.N."/>
            <person name="Wetmore K.M."/>
            <person name="Waters R.J."/>
            <person name="Callaghan M."/>
            <person name="Ray J."/>
            <person name="Liu H."/>
            <person name="Kuehl J.V."/>
            <person name="Melnyk R.A."/>
            <person name="Lamson J.S."/>
            <person name="Suh Y."/>
            <person name="Carlson H.K."/>
            <person name="Esquivel Z."/>
            <person name="Sadeeshkumar H."/>
            <person name="Chakraborty R."/>
            <person name="Zane G.M."/>
            <person name="Rubin B.E."/>
            <person name="Wall J.D."/>
            <person name="Visel A."/>
            <person name="Bristow J."/>
            <person name="Blow M.J."/>
            <person name="Arkin A.P."/>
            <person name="Deutschbauer A.M."/>
        </authorList>
    </citation>
    <scope>NUCLEOTIDE SEQUENCE [LARGE SCALE GENOMIC DNA]</scope>
    <source>
        <strain evidence="1 2">FW300-N1B4</strain>
    </source>
</reference>
<evidence type="ECO:0000313" key="2">
    <source>
        <dbReference type="Proteomes" id="UP000076489"/>
    </source>
</evidence>
<protein>
    <submittedName>
        <fullName evidence="1">Uncharacterized protein</fullName>
    </submittedName>
</protein>
<accession>A0A161ZF63</accession>
<reference evidence="2" key="1">
    <citation type="submission" date="2016-03" db="EMBL/GenBank/DDBJ databases">
        <authorList>
            <person name="Ray J."/>
            <person name="Price M."/>
            <person name="Deutschbauer A."/>
        </authorList>
    </citation>
    <scope>NUCLEOTIDE SEQUENCE [LARGE SCALE GENOMIC DNA]</scope>
    <source>
        <strain evidence="2">FW300-N1B4</strain>
    </source>
</reference>